<feature type="signal peptide" evidence="1">
    <location>
        <begin position="1"/>
        <end position="26"/>
    </location>
</feature>
<keyword evidence="1" id="KW-0732">Signal</keyword>
<dbReference type="WBParaSite" id="Hba_05589">
    <property type="protein sequence ID" value="Hba_05589"/>
    <property type="gene ID" value="Hba_05589"/>
</dbReference>
<evidence type="ECO:0000256" key="1">
    <source>
        <dbReference type="SAM" id="SignalP"/>
    </source>
</evidence>
<keyword evidence="2" id="KW-1185">Reference proteome</keyword>
<evidence type="ECO:0000313" key="2">
    <source>
        <dbReference type="Proteomes" id="UP000095283"/>
    </source>
</evidence>
<protein>
    <submittedName>
        <fullName evidence="3">Secreted protein</fullName>
    </submittedName>
</protein>
<evidence type="ECO:0000313" key="3">
    <source>
        <dbReference type="WBParaSite" id="Hba_05589"/>
    </source>
</evidence>
<accession>A0A1I7WKL8</accession>
<organism evidence="2 3">
    <name type="scientific">Heterorhabditis bacteriophora</name>
    <name type="common">Entomopathogenic nematode worm</name>
    <dbReference type="NCBI Taxonomy" id="37862"/>
    <lineage>
        <taxon>Eukaryota</taxon>
        <taxon>Metazoa</taxon>
        <taxon>Ecdysozoa</taxon>
        <taxon>Nematoda</taxon>
        <taxon>Chromadorea</taxon>
        <taxon>Rhabditida</taxon>
        <taxon>Rhabditina</taxon>
        <taxon>Rhabditomorpha</taxon>
        <taxon>Strongyloidea</taxon>
        <taxon>Heterorhabditidae</taxon>
        <taxon>Heterorhabditis</taxon>
    </lineage>
</organism>
<name>A0A1I7WKL8_HETBA</name>
<dbReference type="AlphaFoldDB" id="A0A1I7WKL8"/>
<sequence>MSITFLLLVLTFKRCVILVSYRVVKCVYFPLVIPTAVRGRMNCFTLYVRYDTSSTLWRNPGSTSRARRNPPHLDWPGKIPQCDVKSRSATSRARRNPPHLHWPGEVSSCDRGEIRPHLHWPGKIRQCDV</sequence>
<proteinExistence type="predicted"/>
<reference evidence="3" key="1">
    <citation type="submission" date="2016-11" db="UniProtKB">
        <authorList>
            <consortium name="WormBaseParasite"/>
        </authorList>
    </citation>
    <scope>IDENTIFICATION</scope>
</reference>
<feature type="chain" id="PRO_5009310698" evidence="1">
    <location>
        <begin position="27"/>
        <end position="129"/>
    </location>
</feature>
<dbReference type="Proteomes" id="UP000095283">
    <property type="component" value="Unplaced"/>
</dbReference>